<gene>
    <name evidence="2" type="ORF">Dsin_006640</name>
</gene>
<feature type="domain" description="Reverse transcriptase" evidence="1">
    <location>
        <begin position="232"/>
        <end position="363"/>
    </location>
</feature>
<dbReference type="Proteomes" id="UP001281410">
    <property type="component" value="Unassembled WGS sequence"/>
</dbReference>
<name>A0AAE0EFR6_9ROSI</name>
<evidence type="ECO:0000313" key="2">
    <source>
        <dbReference type="EMBL" id="KAK3226778.1"/>
    </source>
</evidence>
<evidence type="ECO:0000313" key="3">
    <source>
        <dbReference type="Proteomes" id="UP001281410"/>
    </source>
</evidence>
<accession>A0AAE0EFR6</accession>
<evidence type="ECO:0000259" key="1">
    <source>
        <dbReference type="Pfam" id="PF00078"/>
    </source>
</evidence>
<protein>
    <recommendedName>
        <fullName evidence="1">Reverse transcriptase domain-containing protein</fullName>
    </recommendedName>
</protein>
<organism evidence="2 3">
    <name type="scientific">Dipteronia sinensis</name>
    <dbReference type="NCBI Taxonomy" id="43782"/>
    <lineage>
        <taxon>Eukaryota</taxon>
        <taxon>Viridiplantae</taxon>
        <taxon>Streptophyta</taxon>
        <taxon>Embryophyta</taxon>
        <taxon>Tracheophyta</taxon>
        <taxon>Spermatophyta</taxon>
        <taxon>Magnoliopsida</taxon>
        <taxon>eudicotyledons</taxon>
        <taxon>Gunneridae</taxon>
        <taxon>Pentapetalae</taxon>
        <taxon>rosids</taxon>
        <taxon>malvids</taxon>
        <taxon>Sapindales</taxon>
        <taxon>Sapindaceae</taxon>
        <taxon>Hippocastanoideae</taxon>
        <taxon>Acereae</taxon>
        <taxon>Dipteronia</taxon>
    </lineage>
</organism>
<comment type="caution">
    <text evidence="2">The sequence shown here is derived from an EMBL/GenBank/DDBJ whole genome shotgun (WGS) entry which is preliminary data.</text>
</comment>
<dbReference type="PANTHER" id="PTHR31635">
    <property type="entry name" value="REVERSE TRANSCRIPTASE DOMAIN-CONTAINING PROTEIN-RELATED"/>
    <property type="match status" value="1"/>
</dbReference>
<dbReference type="AlphaFoldDB" id="A0AAE0EFR6"/>
<dbReference type="InterPro" id="IPR000477">
    <property type="entry name" value="RT_dom"/>
</dbReference>
<dbReference type="EMBL" id="JANJYJ010000002">
    <property type="protein sequence ID" value="KAK3226778.1"/>
    <property type="molecule type" value="Genomic_DNA"/>
</dbReference>
<reference evidence="2" key="1">
    <citation type="journal article" date="2023" name="Plant J.">
        <title>Genome sequences and population genomics provide insights into the demographic history, inbreeding, and mutation load of two 'living fossil' tree species of Dipteronia.</title>
        <authorList>
            <person name="Feng Y."/>
            <person name="Comes H.P."/>
            <person name="Chen J."/>
            <person name="Zhu S."/>
            <person name="Lu R."/>
            <person name="Zhang X."/>
            <person name="Li P."/>
            <person name="Qiu J."/>
            <person name="Olsen K.M."/>
            <person name="Qiu Y."/>
        </authorList>
    </citation>
    <scope>NUCLEOTIDE SEQUENCE</scope>
    <source>
        <strain evidence="2">NBL</strain>
    </source>
</reference>
<dbReference type="PANTHER" id="PTHR31635:SF196">
    <property type="entry name" value="REVERSE TRANSCRIPTASE DOMAIN-CONTAINING PROTEIN-RELATED"/>
    <property type="match status" value="1"/>
</dbReference>
<keyword evidence="3" id="KW-1185">Reference proteome</keyword>
<proteinExistence type="predicted"/>
<sequence>MVELIPMDAACAGNNEVSIENVTSPCGLWLMVSYGKQGNKNYKGKKGRNGFGNSGAAESMEGVGKTVGKDDIMMTECELQGVNKASGSANHKGKVVLTEITNYTGRNFWQQKSRNCWLKEGDRNTKFFHISTIIRRRRNKIKGFKKEDGNWIRDIGKMKKETINYFLNFFEMKQSHDEYSQLPMLFLGLKERDISHLSSSVCENDIKMSLFNIGGIKALGPNGRPNQVAFLPGKLGYIAWKIDLAKAYDKLQWGFIKLVLEEVGIVRKINDLIMSCITNVSYKVVVNGELTESFIPKFGIRQGDHLSPYIFMLCMEKLSHIIKQKLFEKSWKSVKISKGGPDISHIFFANDLILFWERASSASSNHERLS</sequence>
<dbReference type="Pfam" id="PF00078">
    <property type="entry name" value="RVT_1"/>
    <property type="match status" value="1"/>
</dbReference>